<gene>
    <name evidence="1" type="ORF">NCTC10124_01374</name>
</gene>
<dbReference type="AlphaFoldDB" id="A0A3B0PCC0"/>
<sequence length="45" mass="5375">MNLLNKYKFQKILVAENRYEVKTVARILAELNLKKTLQDKKVNVR</sequence>
<evidence type="ECO:0000313" key="2">
    <source>
        <dbReference type="Proteomes" id="UP000259328"/>
    </source>
</evidence>
<accession>A0A3B0PCC0</accession>
<protein>
    <submittedName>
        <fullName evidence="1">Uncharacterized protein</fullName>
    </submittedName>
</protein>
<reference evidence="2" key="1">
    <citation type="submission" date="2018-06" db="EMBL/GenBank/DDBJ databases">
        <authorList>
            <consortium name="Pathogen Informatics"/>
        </authorList>
    </citation>
    <scope>NUCLEOTIDE SEQUENCE [LARGE SCALE GENOMIC DNA]</scope>
    <source>
        <strain evidence="2">NCTC10124</strain>
    </source>
</reference>
<name>A0A3B0PCC0_MYCSY</name>
<dbReference type="EMBL" id="LS991953">
    <property type="protein sequence ID" value="SYV93620.1"/>
    <property type="molecule type" value="Genomic_DNA"/>
</dbReference>
<dbReference type="Proteomes" id="UP000259328">
    <property type="component" value="Chromosome"/>
</dbReference>
<evidence type="ECO:0000313" key="1">
    <source>
        <dbReference type="EMBL" id="SYV93620.1"/>
    </source>
</evidence>
<organism evidence="1 2">
    <name type="scientific">Mycoplasmopsis synoviae</name>
    <name type="common">Mycoplasma synoviae</name>
    <dbReference type="NCBI Taxonomy" id="2109"/>
    <lineage>
        <taxon>Bacteria</taxon>
        <taxon>Bacillati</taxon>
        <taxon>Mycoplasmatota</taxon>
        <taxon>Mycoplasmoidales</taxon>
        <taxon>Metamycoplasmataceae</taxon>
        <taxon>Mycoplasmopsis</taxon>
    </lineage>
</organism>
<proteinExistence type="predicted"/>